<organism evidence="2 3">
    <name type="scientific">Gonium pectorale</name>
    <name type="common">Green alga</name>
    <dbReference type="NCBI Taxonomy" id="33097"/>
    <lineage>
        <taxon>Eukaryota</taxon>
        <taxon>Viridiplantae</taxon>
        <taxon>Chlorophyta</taxon>
        <taxon>core chlorophytes</taxon>
        <taxon>Chlorophyceae</taxon>
        <taxon>CS clade</taxon>
        <taxon>Chlamydomonadales</taxon>
        <taxon>Volvocaceae</taxon>
        <taxon>Gonium</taxon>
    </lineage>
</organism>
<feature type="compositionally biased region" description="Acidic residues" evidence="1">
    <location>
        <begin position="290"/>
        <end position="306"/>
    </location>
</feature>
<feature type="compositionally biased region" description="Low complexity" evidence="1">
    <location>
        <begin position="372"/>
        <end position="381"/>
    </location>
</feature>
<name>A0A150H1E9_GONPE</name>
<accession>A0A150H1E9</accession>
<dbReference type="AlphaFoldDB" id="A0A150H1E9"/>
<feature type="region of interest" description="Disordered" evidence="1">
    <location>
        <begin position="372"/>
        <end position="394"/>
    </location>
</feature>
<comment type="caution">
    <text evidence="2">The sequence shown here is derived from an EMBL/GenBank/DDBJ whole genome shotgun (WGS) entry which is preliminary data.</text>
</comment>
<feature type="compositionally biased region" description="Low complexity" evidence="1">
    <location>
        <begin position="323"/>
        <end position="332"/>
    </location>
</feature>
<protein>
    <submittedName>
        <fullName evidence="2">Uncharacterized protein</fullName>
    </submittedName>
</protein>
<keyword evidence="3" id="KW-1185">Reference proteome</keyword>
<evidence type="ECO:0000256" key="1">
    <source>
        <dbReference type="SAM" id="MobiDB-lite"/>
    </source>
</evidence>
<dbReference type="OrthoDB" id="543316at2759"/>
<proteinExistence type="predicted"/>
<reference evidence="3" key="1">
    <citation type="journal article" date="2016" name="Nat. Commun.">
        <title>The Gonium pectorale genome demonstrates co-option of cell cycle regulation during the evolution of multicellularity.</title>
        <authorList>
            <person name="Hanschen E.R."/>
            <person name="Marriage T.N."/>
            <person name="Ferris P.J."/>
            <person name="Hamaji T."/>
            <person name="Toyoda A."/>
            <person name="Fujiyama A."/>
            <person name="Neme R."/>
            <person name="Noguchi H."/>
            <person name="Minakuchi Y."/>
            <person name="Suzuki M."/>
            <person name="Kawai-Toyooka H."/>
            <person name="Smith D.R."/>
            <person name="Sparks H."/>
            <person name="Anderson J."/>
            <person name="Bakaric R."/>
            <person name="Luria V."/>
            <person name="Karger A."/>
            <person name="Kirschner M.W."/>
            <person name="Durand P.M."/>
            <person name="Michod R.E."/>
            <person name="Nozaki H."/>
            <person name="Olson B.J."/>
        </authorList>
    </citation>
    <scope>NUCLEOTIDE SEQUENCE [LARGE SCALE GENOMIC DNA]</scope>
    <source>
        <strain evidence="3">NIES-2863</strain>
    </source>
</reference>
<feature type="compositionally biased region" description="Gly residues" evidence="1">
    <location>
        <begin position="272"/>
        <end position="289"/>
    </location>
</feature>
<feature type="compositionally biased region" description="Basic and acidic residues" evidence="1">
    <location>
        <begin position="307"/>
        <end position="319"/>
    </location>
</feature>
<gene>
    <name evidence="2" type="ORF">GPECTOR_2g1500</name>
</gene>
<evidence type="ECO:0000313" key="3">
    <source>
        <dbReference type="Proteomes" id="UP000075714"/>
    </source>
</evidence>
<sequence length="772" mass="78215">MKEALGALRNHKSGGLDKVPAECYKNAKRQGNLLGAATVLSARLSPKLLSPGKAHRSGLLALLRHTQWMRSYYRRMAEVEAGVPRRADRGKERGRRRGSGAYGMAQEGEEDEGGAAGAAGVGAGAAGALVCSGSTGAASPRAFEHVVEAWSRCWEDSDFKEQWRDTERLIREAMRGVCSSALVVRMSYFLVQGYCAAGRIAAAVDASAAAARSRPEDADAVGLALVVRQLQASYIQHLRRVEVAADLPVGSGPALLGLRVGSAEGDDEAEEGGGGGWAASGEGDSGAGGEDTEEKTERNEEEDEEEGAARVDSEGDVEMRSPASTATTGDTGASDEKDGGLSVQPPRRPGGAAALLAAAVGGARARTAAAAATTSGPAASADDSESGGDGHAAAMAPRSGAAALLAAATAAGRGRAAAAPASAADGGPSGCGQDPSPQTAAGLVRSGGHCAACASATARGCLLHLDLATSGGLASPYEADVWAALDETLSRLAEEAAAAPRVPDAAPEEEDGSMEVDAELRPWMAPGSPASEARAAAAAAAAAARRKQTAEVPAVSLWREELEPELRDRAHWWPSTAFSQPPQLCWRSSGGGAAAATAADRGTDGALLLFPRGRLVRPHHGMVRHLTHRARVAALLMGPYNYYTQHVLYEMQLLREGLLGDKGVLAAAATAAAAAEARGGDAVAGAGPGPGGPGAGEGLEATVLEADGEALAADAAAVGAAVEAMEAASRCAAALARRLAPPAPPPPPPRRLPPALLAAVPRSLKRRADAVA</sequence>
<evidence type="ECO:0000313" key="2">
    <source>
        <dbReference type="EMBL" id="KXZ55949.1"/>
    </source>
</evidence>
<feature type="region of interest" description="Disordered" evidence="1">
    <location>
        <begin position="84"/>
        <end position="117"/>
    </location>
</feature>
<feature type="region of interest" description="Disordered" evidence="1">
    <location>
        <begin position="263"/>
        <end position="349"/>
    </location>
</feature>
<dbReference type="Proteomes" id="UP000075714">
    <property type="component" value="Unassembled WGS sequence"/>
</dbReference>
<dbReference type="EMBL" id="LSYV01000003">
    <property type="protein sequence ID" value="KXZ55949.1"/>
    <property type="molecule type" value="Genomic_DNA"/>
</dbReference>